<dbReference type="KEGG" id="ipa:Isop_1964"/>
<accession>E8R325</accession>
<gene>
    <name evidence="3" type="ordered locus">Isop_1964</name>
</gene>
<reference key="1">
    <citation type="submission" date="2010-11" db="EMBL/GenBank/DDBJ databases">
        <title>The complete sequence of chromosome of Isophaera pallida ATCC 43644.</title>
        <authorList>
            <consortium name="US DOE Joint Genome Institute (JGI-PGF)"/>
            <person name="Lucas S."/>
            <person name="Copeland A."/>
            <person name="Lapidus A."/>
            <person name="Bruce D."/>
            <person name="Goodwin L."/>
            <person name="Pitluck S."/>
            <person name="Kyrpides N."/>
            <person name="Mavromatis K."/>
            <person name="Pagani I."/>
            <person name="Ivanova N."/>
            <person name="Saunders E."/>
            <person name="Brettin T."/>
            <person name="Detter J.C."/>
            <person name="Han C."/>
            <person name="Tapia R."/>
            <person name="Land M."/>
            <person name="Hauser L."/>
            <person name="Markowitz V."/>
            <person name="Cheng J.-F."/>
            <person name="Hugenholtz P."/>
            <person name="Woyke T."/>
            <person name="Wu D."/>
            <person name="Eisen J.A."/>
        </authorList>
    </citation>
    <scope>NUCLEOTIDE SEQUENCE</scope>
    <source>
        <strain>ATCC 43644</strain>
    </source>
</reference>
<protein>
    <recommendedName>
        <fullName evidence="5">Outer membrane efflux protein</fullName>
    </recommendedName>
</protein>
<evidence type="ECO:0000313" key="3">
    <source>
        <dbReference type="EMBL" id="ADV62544.1"/>
    </source>
</evidence>
<dbReference type="RefSeq" id="WP_013564832.1">
    <property type="nucleotide sequence ID" value="NC_014962.1"/>
</dbReference>
<evidence type="ECO:0000256" key="1">
    <source>
        <dbReference type="SAM" id="Coils"/>
    </source>
</evidence>
<keyword evidence="1" id="KW-0175">Coiled coil</keyword>
<feature type="compositionally biased region" description="Polar residues" evidence="2">
    <location>
        <begin position="324"/>
        <end position="334"/>
    </location>
</feature>
<dbReference type="AlphaFoldDB" id="E8R325"/>
<feature type="compositionally biased region" description="Basic and acidic residues" evidence="2">
    <location>
        <begin position="280"/>
        <end position="290"/>
    </location>
</feature>
<dbReference type="Proteomes" id="UP000008631">
    <property type="component" value="Chromosome"/>
</dbReference>
<dbReference type="STRING" id="575540.Isop_1964"/>
<organism evidence="3 4">
    <name type="scientific">Isosphaera pallida (strain ATCC 43644 / DSM 9630 / IS1B)</name>
    <dbReference type="NCBI Taxonomy" id="575540"/>
    <lineage>
        <taxon>Bacteria</taxon>
        <taxon>Pseudomonadati</taxon>
        <taxon>Planctomycetota</taxon>
        <taxon>Planctomycetia</taxon>
        <taxon>Isosphaerales</taxon>
        <taxon>Isosphaeraceae</taxon>
        <taxon>Isosphaera</taxon>
    </lineage>
</organism>
<dbReference type="OrthoDB" id="9894000at2"/>
<feature type="compositionally biased region" description="Pro residues" evidence="2">
    <location>
        <begin position="295"/>
        <end position="314"/>
    </location>
</feature>
<evidence type="ECO:0008006" key="5">
    <source>
        <dbReference type="Google" id="ProtNLM"/>
    </source>
</evidence>
<dbReference type="HOGENOM" id="CLU_831008_0_0_0"/>
<feature type="region of interest" description="Disordered" evidence="2">
    <location>
        <begin position="279"/>
        <end position="334"/>
    </location>
</feature>
<reference evidence="3 4" key="2">
    <citation type="journal article" date="2011" name="Stand. Genomic Sci.">
        <title>Complete genome sequence of Isosphaera pallida type strain (IS1B).</title>
        <authorList>
            <consortium name="US DOE Joint Genome Institute (JGI-PGF)"/>
            <person name="Goker M."/>
            <person name="Cleland D."/>
            <person name="Saunders E."/>
            <person name="Lapidus A."/>
            <person name="Nolan M."/>
            <person name="Lucas S."/>
            <person name="Hammon N."/>
            <person name="Deshpande S."/>
            <person name="Cheng J.F."/>
            <person name="Tapia R."/>
            <person name="Han C."/>
            <person name="Goodwin L."/>
            <person name="Pitluck S."/>
            <person name="Liolios K."/>
            <person name="Pagani I."/>
            <person name="Ivanova N."/>
            <person name="Mavromatis K."/>
            <person name="Pati A."/>
            <person name="Chen A."/>
            <person name="Palaniappan K."/>
            <person name="Land M."/>
            <person name="Hauser L."/>
            <person name="Chang Y.J."/>
            <person name="Jeffries C.D."/>
            <person name="Detter J.C."/>
            <person name="Beck B."/>
            <person name="Woyke T."/>
            <person name="Bristow J."/>
            <person name="Eisen J.A."/>
            <person name="Markowitz V."/>
            <person name="Hugenholtz P."/>
            <person name="Kyrpides N.C."/>
            <person name="Klenk H.P."/>
        </authorList>
    </citation>
    <scope>NUCLEOTIDE SEQUENCE [LARGE SCALE GENOMIC DNA]</scope>
    <source>
        <strain evidence="4">ATCC 43644 / DSM 9630 / IS1B</strain>
    </source>
</reference>
<feature type="coiled-coil region" evidence="1">
    <location>
        <begin position="58"/>
        <end position="85"/>
    </location>
</feature>
<proteinExistence type="predicted"/>
<evidence type="ECO:0000256" key="2">
    <source>
        <dbReference type="SAM" id="MobiDB-lite"/>
    </source>
</evidence>
<sequence>MKRSRDGREGGSEATAVGWLIVAAMIGGVASPCAAQANRTTAVDPDQFPLPLHRAMEVEDIDRQGRQLRDQIAEAETRYAKVRELAERKVVPVVELKREAAELDHLKARAVELQAFRALKLHEREVLATGINNEAITYDLLLALLKAQEEMARVEREFRRYEYLQTAALRKAGAVSDEELARAKSNYDLASANLNMSRARQEQVALELAVRKGEQAFEANAFRDLKLRAVRARLVYDELAAEAIRRRLDLARERARRGLTANAELEALSAALKQAQAEVEADRTELERFANETIEPPPPLNPPTNPAAPVPPRTQPRSGPDTATHVSSSPRLNG</sequence>
<dbReference type="EMBL" id="CP002353">
    <property type="protein sequence ID" value="ADV62544.1"/>
    <property type="molecule type" value="Genomic_DNA"/>
</dbReference>
<dbReference type="eggNOG" id="COG1566">
    <property type="taxonomic scope" value="Bacteria"/>
</dbReference>
<name>E8R325_ISOPI</name>
<keyword evidence="4" id="KW-1185">Reference proteome</keyword>
<evidence type="ECO:0000313" key="4">
    <source>
        <dbReference type="Proteomes" id="UP000008631"/>
    </source>
</evidence>
<dbReference type="InParanoid" id="E8R325"/>